<sequence length="214" mass="20794">MTEPTPRPPANDPRSPDAAEPTWGARQTASPATWSTKKSLAAVGIAAVIATAGGGVVYAATHSGGNEHGGPGGPGGPGMSWGGHNAAGPGGAAEAGLHGVFVISDGNGGFTTEITQAGTVTAVSDTSITAQSADNFSQTYTITDSTRRSAVKVGDVVRIQRTEANGTATATAITSGTHSGRSGGRGDGPGRADGMPGGPGFAPSSDGGPDRTDG</sequence>
<evidence type="ECO:0008006" key="4">
    <source>
        <dbReference type="Google" id="ProtNLM"/>
    </source>
</evidence>
<feature type="region of interest" description="Disordered" evidence="1">
    <location>
        <begin position="167"/>
        <end position="214"/>
    </location>
</feature>
<feature type="compositionally biased region" description="Polar residues" evidence="1">
    <location>
        <begin position="25"/>
        <end position="37"/>
    </location>
</feature>
<organism evidence="2 3">
    <name type="scientific">Nocardia veterana</name>
    <dbReference type="NCBI Taxonomy" id="132249"/>
    <lineage>
        <taxon>Bacteria</taxon>
        <taxon>Bacillati</taxon>
        <taxon>Actinomycetota</taxon>
        <taxon>Actinomycetes</taxon>
        <taxon>Mycobacteriales</taxon>
        <taxon>Nocardiaceae</taxon>
        <taxon>Nocardia</taxon>
    </lineage>
</organism>
<protein>
    <recommendedName>
        <fullName evidence="4">DUF5666 domain-containing protein</fullName>
    </recommendedName>
</protein>
<keyword evidence="3" id="KW-1185">Reference proteome</keyword>
<reference evidence="2 3" key="1">
    <citation type="submission" date="2020-04" db="EMBL/GenBank/DDBJ databases">
        <title>MicrobeNet Type strains.</title>
        <authorList>
            <person name="Nicholson A.C."/>
        </authorList>
    </citation>
    <scope>NUCLEOTIDE SEQUENCE [LARGE SCALE GENOMIC DNA]</scope>
    <source>
        <strain evidence="2 3">DSM 44445</strain>
    </source>
</reference>
<evidence type="ECO:0000256" key="1">
    <source>
        <dbReference type="SAM" id="MobiDB-lite"/>
    </source>
</evidence>
<feature type="compositionally biased region" description="Gly residues" evidence="1">
    <location>
        <begin position="181"/>
        <end position="200"/>
    </location>
</feature>
<dbReference type="AlphaFoldDB" id="A0A7X6LZ27"/>
<evidence type="ECO:0000313" key="3">
    <source>
        <dbReference type="Proteomes" id="UP000523447"/>
    </source>
</evidence>
<feature type="compositionally biased region" description="Pro residues" evidence="1">
    <location>
        <begin position="1"/>
        <end position="11"/>
    </location>
</feature>
<accession>A0A7X6LZ27</accession>
<name>A0A7X6LZ27_9NOCA</name>
<proteinExistence type="predicted"/>
<dbReference type="RefSeq" id="WP_083892902.1">
    <property type="nucleotide sequence ID" value="NZ_CAWPHS010000008.1"/>
</dbReference>
<gene>
    <name evidence="2" type="ORF">HGA07_16345</name>
</gene>
<evidence type="ECO:0000313" key="2">
    <source>
        <dbReference type="EMBL" id="NKY87197.1"/>
    </source>
</evidence>
<feature type="region of interest" description="Disordered" evidence="1">
    <location>
        <begin position="1"/>
        <end position="37"/>
    </location>
</feature>
<feature type="compositionally biased region" description="Low complexity" evidence="1">
    <location>
        <begin position="167"/>
        <end position="180"/>
    </location>
</feature>
<dbReference type="EMBL" id="JAAXPE010000016">
    <property type="protein sequence ID" value="NKY87197.1"/>
    <property type="molecule type" value="Genomic_DNA"/>
</dbReference>
<comment type="caution">
    <text evidence="2">The sequence shown here is derived from an EMBL/GenBank/DDBJ whole genome shotgun (WGS) entry which is preliminary data.</text>
</comment>
<dbReference type="Proteomes" id="UP000523447">
    <property type="component" value="Unassembled WGS sequence"/>
</dbReference>